<reference evidence="2 3" key="1">
    <citation type="journal article" date="2006" name="Nature">
        <title>Insights from the genome of the biotrophic fungal plant pathogen Ustilago maydis.</title>
        <authorList>
            <person name="Kamper J."/>
            <person name="Kahmann R."/>
            <person name="Bolker M."/>
            <person name="Ma L.J."/>
            <person name="Brefort T."/>
            <person name="Saville B.J."/>
            <person name="Banuett F."/>
            <person name="Kronstad J.W."/>
            <person name="Gold S.E."/>
            <person name="Muller O."/>
            <person name="Perlin M.H."/>
            <person name="Wosten H.A."/>
            <person name="de Vries R."/>
            <person name="Ruiz-Herrera J."/>
            <person name="Reynaga-Pena C.G."/>
            <person name="Snetselaar K."/>
            <person name="McCann M."/>
            <person name="Perez-Martin J."/>
            <person name="Feldbrugge M."/>
            <person name="Basse C.W."/>
            <person name="Steinberg G."/>
            <person name="Ibeas J.I."/>
            <person name="Holloman W."/>
            <person name="Guzman P."/>
            <person name="Farman M."/>
            <person name="Stajich J.E."/>
            <person name="Sentandreu R."/>
            <person name="Gonzalez-Prieto J.M."/>
            <person name="Kennell J.C."/>
            <person name="Molina L."/>
            <person name="Schirawski J."/>
            <person name="Mendoza-Mendoza A."/>
            <person name="Greilinger D."/>
            <person name="Munch K."/>
            <person name="Rossel N."/>
            <person name="Scherer M."/>
            <person name="Vranes M."/>
            <person name="Ladendorf O."/>
            <person name="Vincon V."/>
            <person name="Fuchs U."/>
            <person name="Sandrock B."/>
            <person name="Meng S."/>
            <person name="Ho E.C."/>
            <person name="Cahill M.J."/>
            <person name="Boyce K.J."/>
            <person name="Klose J."/>
            <person name="Klosterman S.J."/>
            <person name="Deelstra H.J."/>
            <person name="Ortiz-Castellanos L."/>
            <person name="Li W."/>
            <person name="Sanchez-Alonso P."/>
            <person name="Schreier P.H."/>
            <person name="Hauser-Hahn I."/>
            <person name="Vaupel M."/>
            <person name="Koopmann E."/>
            <person name="Friedrich G."/>
            <person name="Voss H."/>
            <person name="Schluter T."/>
            <person name="Margolis J."/>
            <person name="Platt D."/>
            <person name="Swimmer C."/>
            <person name="Gnirke A."/>
            <person name="Chen F."/>
            <person name="Vysotskaia V."/>
            <person name="Mannhaupt G."/>
            <person name="Guldener U."/>
            <person name="Munsterkotter M."/>
            <person name="Haase D."/>
            <person name="Oesterheld M."/>
            <person name="Mewes H.W."/>
            <person name="Mauceli E.W."/>
            <person name="DeCaprio D."/>
            <person name="Wade C.M."/>
            <person name="Butler J."/>
            <person name="Young S."/>
            <person name="Jaffe D.B."/>
            <person name="Calvo S."/>
            <person name="Nusbaum C."/>
            <person name="Galagan J."/>
            <person name="Birren B.W."/>
        </authorList>
    </citation>
    <scope>NUCLEOTIDE SEQUENCE [LARGE SCALE GENOMIC DNA]</scope>
    <source>
        <strain evidence="3">DSM 14603 / FGSC 9021 / UM521</strain>
    </source>
</reference>
<evidence type="ECO:0000313" key="3">
    <source>
        <dbReference type="Proteomes" id="UP000000561"/>
    </source>
</evidence>
<dbReference type="InParanoid" id="A0A0D1DYQ5"/>
<dbReference type="GO" id="GO:0005829">
    <property type="term" value="C:cytosol"/>
    <property type="evidence" value="ECO:0000318"/>
    <property type="project" value="GO_Central"/>
</dbReference>
<dbReference type="KEGG" id="uma:UMAG_10886"/>
<feature type="compositionally biased region" description="Polar residues" evidence="1">
    <location>
        <begin position="12"/>
        <end position="27"/>
    </location>
</feature>
<keyword evidence="3" id="KW-1185">Reference proteome</keyword>
<feature type="compositionally biased region" description="Low complexity" evidence="1">
    <location>
        <begin position="602"/>
        <end position="652"/>
    </location>
</feature>
<feature type="region of interest" description="Disordered" evidence="1">
    <location>
        <begin position="395"/>
        <end position="424"/>
    </location>
</feature>
<evidence type="ECO:0000313" key="2">
    <source>
        <dbReference type="EMBL" id="KIS67640.1"/>
    </source>
</evidence>
<feature type="compositionally biased region" description="Polar residues" evidence="1">
    <location>
        <begin position="794"/>
        <end position="808"/>
    </location>
</feature>
<dbReference type="GO" id="GO:0051865">
    <property type="term" value="P:protein autoubiquitination"/>
    <property type="evidence" value="ECO:0000318"/>
    <property type="project" value="GO_Central"/>
</dbReference>
<dbReference type="GO" id="GO:0000209">
    <property type="term" value="P:protein polyubiquitination"/>
    <property type="evidence" value="ECO:0000318"/>
    <property type="project" value="GO_Central"/>
</dbReference>
<dbReference type="GO" id="GO:0043161">
    <property type="term" value="P:proteasome-mediated ubiquitin-dependent protein catabolic process"/>
    <property type="evidence" value="ECO:0000318"/>
    <property type="project" value="GO_Central"/>
</dbReference>
<dbReference type="RefSeq" id="XP_011390792.1">
    <property type="nucleotide sequence ID" value="XM_011392490.1"/>
</dbReference>
<dbReference type="VEuPathDB" id="FungiDB:UMAG_10886"/>
<name>A0A0D1DYQ5_MYCMD</name>
<feature type="region of interest" description="Disordered" evidence="1">
    <location>
        <begin position="761"/>
        <end position="898"/>
    </location>
</feature>
<dbReference type="GO" id="GO:0005634">
    <property type="term" value="C:nucleus"/>
    <property type="evidence" value="ECO:0000318"/>
    <property type="project" value="GO_Central"/>
</dbReference>
<dbReference type="EMBL" id="CM003151">
    <property type="protein sequence ID" value="KIS67640.1"/>
    <property type="molecule type" value="Genomic_DNA"/>
</dbReference>
<dbReference type="GO" id="GO:0061630">
    <property type="term" value="F:ubiquitin protein ligase activity"/>
    <property type="evidence" value="ECO:0000318"/>
    <property type="project" value="GO_Central"/>
</dbReference>
<sequence>MATLELQRPKRLSSNPPRRSPDLSNAPITPKSPTIIRTHDFILLPSVPTHEPEDNLPSPMALQQQFAMAAHNHAQAIRSRQCSSTDEANLPSSSPTNSCYPSTGSNASHDQDELEEIVDTEVDNSECDPVAQYDALRDVRNQQLEQLQSILNSIAEVHFDRTCTSAVPDTTITQILDDMFASLRLIAGHSAPLSPTFARSPTTLPGISQMSDADRLVLLVDRLKFALADVEHAHQASMLTHLSSLVHELFTTQRRLSRAALESPPRTPRSLAAPRRRSMLPPPSHHSPQPSYHRRLSRTSIGSSQSCTTVSTSSDEAISTASCDLLQQHKHMLDVAQTRKAALPTPPVAPHVPEQQHVDGSTFEMATVRQPSSAKAINFTLEAHYAHRPSALGLITPPSPRSDQASGAASFAERSDSTALPNHKRFSVQTDSVVSTTLPGYASDAAPGYDAMNHVCLDNKALGSHHVSAPDDLPHYNQNAAATVGGFATDAKKPIETPTLLERRRAKLAAQNSAYAARTREDLAMVESSIDRLSSVMPQLENQRALSPQEQRDAQLHNLIGRLAESSSKRMDNQRCDPPGRCASRSAPPPLSQITVPEQVSAVATPPAKAADQAALSESYVPKTPKTPKTPITPITPVTPVTPVSMHSASSSRRSSLIPNVFARKMSLTSLGKTLRRASIYEVKRKEDTSVTPHSVAECGPSGDMTARHCRATTHDSRAKSDIADGLTSLFNDGKPRKNSVGDLRSANRFALQTRFRAIDFSDDTPRGRDASLGHRTSVEEEEDSMLDDYTFASIDTTRSNHRSSIMSTDPPRSPASWSSGGASRISSRRSSQLTSDRSDRSDPATPTWPRSPLTPVSPVAFKHGFSGLHSKPSVTFAADHPQPPTPREQLLSPLRQF</sequence>
<organism evidence="2 3">
    <name type="scientific">Mycosarcoma maydis</name>
    <name type="common">Corn smut fungus</name>
    <name type="synonym">Ustilago maydis</name>
    <dbReference type="NCBI Taxonomy" id="5270"/>
    <lineage>
        <taxon>Eukaryota</taxon>
        <taxon>Fungi</taxon>
        <taxon>Dikarya</taxon>
        <taxon>Basidiomycota</taxon>
        <taxon>Ustilaginomycotina</taxon>
        <taxon>Ustilaginomycetes</taxon>
        <taxon>Ustilaginales</taxon>
        <taxon>Ustilaginaceae</taxon>
        <taxon>Mycosarcoma</taxon>
    </lineage>
</organism>
<dbReference type="STRING" id="237631.A0A0D1DYQ5"/>
<feature type="region of interest" description="Disordered" evidence="1">
    <location>
        <begin position="257"/>
        <end position="309"/>
    </location>
</feature>
<evidence type="ECO:0000256" key="1">
    <source>
        <dbReference type="SAM" id="MobiDB-lite"/>
    </source>
</evidence>
<dbReference type="GO" id="GO:0031624">
    <property type="term" value="F:ubiquitin conjugating enzyme binding"/>
    <property type="evidence" value="ECO:0000318"/>
    <property type="project" value="GO_Central"/>
</dbReference>
<dbReference type="GO" id="GO:0000151">
    <property type="term" value="C:ubiquitin ligase complex"/>
    <property type="evidence" value="ECO:0000318"/>
    <property type="project" value="GO_Central"/>
</dbReference>
<protein>
    <submittedName>
        <fullName evidence="2">Uncharacterized protein</fullName>
    </submittedName>
</protein>
<dbReference type="GeneID" id="23566855"/>
<feature type="region of interest" description="Disordered" evidence="1">
    <location>
        <begin position="79"/>
        <end position="112"/>
    </location>
</feature>
<dbReference type="Proteomes" id="UP000000561">
    <property type="component" value="Chromosome 12"/>
</dbReference>
<feature type="region of interest" description="Disordered" evidence="1">
    <location>
        <begin position="1"/>
        <end position="34"/>
    </location>
</feature>
<feature type="compositionally biased region" description="Low complexity" evidence="1">
    <location>
        <begin position="817"/>
        <end position="836"/>
    </location>
</feature>
<dbReference type="AlphaFoldDB" id="A0A0D1DYQ5"/>
<feature type="region of interest" description="Disordered" evidence="1">
    <location>
        <begin position="563"/>
        <end position="652"/>
    </location>
</feature>
<dbReference type="OrthoDB" id="66510at2759"/>
<accession>A0A0D1DYQ5</accession>
<dbReference type="eggNOG" id="KOG4784">
    <property type="taxonomic scope" value="Eukaryota"/>
</dbReference>
<gene>
    <name evidence="2" type="ORF">UMAG_10886</name>
</gene>
<dbReference type="GO" id="GO:0030332">
    <property type="term" value="F:cyclin binding"/>
    <property type="evidence" value="ECO:0000318"/>
    <property type="project" value="GO_Central"/>
</dbReference>
<feature type="compositionally biased region" description="Polar residues" evidence="1">
    <location>
        <begin position="79"/>
        <end position="108"/>
    </location>
</feature>
<dbReference type="GO" id="GO:0006513">
    <property type="term" value="P:protein monoubiquitination"/>
    <property type="evidence" value="ECO:0000318"/>
    <property type="project" value="GO_Central"/>
</dbReference>
<proteinExistence type="predicted"/>
<feature type="compositionally biased region" description="Basic and acidic residues" evidence="1">
    <location>
        <begin position="761"/>
        <end position="779"/>
    </location>
</feature>